<organism evidence="1">
    <name type="scientific">uncultured Caudovirales phage</name>
    <dbReference type="NCBI Taxonomy" id="2100421"/>
    <lineage>
        <taxon>Viruses</taxon>
        <taxon>Duplodnaviria</taxon>
        <taxon>Heunggongvirae</taxon>
        <taxon>Uroviricota</taxon>
        <taxon>Caudoviricetes</taxon>
        <taxon>Peduoviridae</taxon>
        <taxon>Maltschvirus</taxon>
        <taxon>Maltschvirus maltsch</taxon>
    </lineage>
</organism>
<proteinExistence type="predicted"/>
<dbReference type="EMBL" id="LR798296">
    <property type="protein sequence ID" value="CAB5222054.1"/>
    <property type="molecule type" value="Genomic_DNA"/>
</dbReference>
<sequence>MFQLDNKLLALDTAFTHNEISYPANWLRLASPEERETIGITEVDDAASYDDRFYWGVDNPKDLTGLKTQWSAWVKTTANQLLSATDWMVIRKAERNVDIPADTVAYRAGVLAECNRLLAAIETAADVAALITVVTTQNWPEA</sequence>
<dbReference type="EMBL" id="LR796239">
    <property type="protein sequence ID" value="CAB4130673.1"/>
    <property type="molecule type" value="Genomic_DNA"/>
</dbReference>
<accession>A0A6J5LBF9</accession>
<evidence type="ECO:0000313" key="1">
    <source>
        <dbReference type="EMBL" id="CAB4130673.1"/>
    </source>
</evidence>
<evidence type="ECO:0000313" key="2">
    <source>
        <dbReference type="EMBL" id="CAB5222054.1"/>
    </source>
</evidence>
<name>A0A6J5LBF9_9CAUD</name>
<gene>
    <name evidence="1" type="ORF">UFOVP128_21</name>
    <name evidence="2" type="ORF">UFOVP243_23</name>
</gene>
<reference evidence="1" key="1">
    <citation type="submission" date="2020-04" db="EMBL/GenBank/DDBJ databases">
        <authorList>
            <person name="Chiriac C."/>
            <person name="Salcher M."/>
            <person name="Ghai R."/>
            <person name="Kavagutti S V."/>
        </authorList>
    </citation>
    <scope>NUCLEOTIDE SEQUENCE</scope>
</reference>
<protein>
    <submittedName>
        <fullName evidence="1">Uncharacterized protein</fullName>
    </submittedName>
</protein>